<dbReference type="GO" id="GO:0043130">
    <property type="term" value="F:ubiquitin binding"/>
    <property type="evidence" value="ECO:0007669"/>
    <property type="project" value="InterPro"/>
</dbReference>
<dbReference type="EMBL" id="VCAU01000016">
    <property type="protein sequence ID" value="KAF9891743.1"/>
    <property type="molecule type" value="Genomic_DNA"/>
</dbReference>
<dbReference type="Pfam" id="PF02845">
    <property type="entry name" value="CUE"/>
    <property type="match status" value="1"/>
</dbReference>
<feature type="compositionally biased region" description="Gly residues" evidence="1">
    <location>
        <begin position="638"/>
        <end position="651"/>
    </location>
</feature>
<feature type="region of interest" description="Disordered" evidence="1">
    <location>
        <begin position="381"/>
        <end position="416"/>
    </location>
</feature>
<dbReference type="CDD" id="cd14364">
    <property type="entry name" value="CUE_ASCC2"/>
    <property type="match status" value="1"/>
</dbReference>
<dbReference type="InterPro" id="IPR052586">
    <property type="entry name" value="ASCC2"/>
</dbReference>
<organism evidence="3 4">
    <name type="scientific">Aspergillus nanangensis</name>
    <dbReference type="NCBI Taxonomy" id="2582783"/>
    <lineage>
        <taxon>Eukaryota</taxon>
        <taxon>Fungi</taxon>
        <taxon>Dikarya</taxon>
        <taxon>Ascomycota</taxon>
        <taxon>Pezizomycotina</taxon>
        <taxon>Eurotiomycetes</taxon>
        <taxon>Eurotiomycetidae</taxon>
        <taxon>Eurotiales</taxon>
        <taxon>Aspergillaceae</taxon>
        <taxon>Aspergillus</taxon>
        <taxon>Aspergillus subgen. Circumdati</taxon>
    </lineage>
</organism>
<dbReference type="AlphaFoldDB" id="A0AAD4CSQ6"/>
<keyword evidence="4" id="KW-1185">Reference proteome</keyword>
<sequence>MASFPPLAPVPPLEVQKSIPSKEWELYTDAWTLLLGLRIESPDAKFAIMAPKDESAVAFLVSFYQQLATTPRTPGITGPNARTLRKLCFLLSRRYLLDISISPPELLDWKFLSGLCCCYPSSSALRRLLSDAWKIHQDAITSSTEKAKSAVIEQLCLPYSIKSPALIADIRLLTLLACALPQCSEVLMAGSDYLDTFSEAYQMHKREEIRKVLVANLYVGLTSLLKGPIPNLSLLLDQLFSLKASAGVGTPKTKKEPTLLSDVICSSDLLNRLDRFLASRPQKRAQDLVASLRTYQNDSKGFHHRYQKQKARLDKGKNRASDYSAPEDMHIHKMSLVTQVQDLFPDLGSGYIVRLLDAYDDNPEIVVAHLLDDSIPSELQTLDKSEPLPTSGISTHHDPMPPHATPPETPSTPESLPARRNIFDKDVDLAELSRDGTDTSALHFGRANRDLTADTILEDRSHHAANKAAIMSALATFDSDDDERDDTYDVADVGGTVDSTTADADADAETRARLQETADMALFRTYKSSPALFARDTATRRSQPRASLKRETGMTDEAIEGWAVMLARDPRRLSKLEDSLTLTAGGPGGSMAQPELRSTSYRRPGNDDDGLESDTDGQSAAPRGRGGSSRGRGRGARRGSGGPRRGGGPAGSGDQNPAASRQKKEENKSSRANHNRRQQRAKKVARAGGMVG</sequence>
<dbReference type="InterPro" id="IPR041800">
    <property type="entry name" value="ASCC2_CUE"/>
</dbReference>
<evidence type="ECO:0000259" key="2">
    <source>
        <dbReference type="PROSITE" id="PS51140"/>
    </source>
</evidence>
<feature type="compositionally biased region" description="Basic and acidic residues" evidence="1">
    <location>
        <begin position="311"/>
        <end position="320"/>
    </location>
</feature>
<dbReference type="SUPFAM" id="SSF46934">
    <property type="entry name" value="UBA-like"/>
    <property type="match status" value="1"/>
</dbReference>
<dbReference type="InterPro" id="IPR003892">
    <property type="entry name" value="CUE"/>
</dbReference>
<dbReference type="Proteomes" id="UP001194746">
    <property type="component" value="Unassembled WGS sequence"/>
</dbReference>
<dbReference type="Gene3D" id="1.10.8.10">
    <property type="entry name" value="DNA helicase RuvA subunit, C-terminal domain"/>
    <property type="match status" value="1"/>
</dbReference>
<evidence type="ECO:0000313" key="3">
    <source>
        <dbReference type="EMBL" id="KAF9891743.1"/>
    </source>
</evidence>
<feature type="compositionally biased region" description="Pro residues" evidence="1">
    <location>
        <begin position="401"/>
        <end position="410"/>
    </location>
</feature>
<dbReference type="PANTHER" id="PTHR21494:SF0">
    <property type="entry name" value="ACTIVATING SIGNAL COINTEGRATOR 1 COMPLEX SUBUNIT 2"/>
    <property type="match status" value="1"/>
</dbReference>
<feature type="region of interest" description="Disordered" evidence="1">
    <location>
        <begin position="302"/>
        <end position="323"/>
    </location>
</feature>
<name>A0AAD4CSQ6_ASPNN</name>
<evidence type="ECO:0000313" key="4">
    <source>
        <dbReference type="Proteomes" id="UP001194746"/>
    </source>
</evidence>
<comment type="caution">
    <text evidence="3">The sequence shown here is derived from an EMBL/GenBank/DDBJ whole genome shotgun (WGS) entry which is preliminary data.</text>
</comment>
<dbReference type="SMART" id="SM00546">
    <property type="entry name" value="CUE"/>
    <property type="match status" value="1"/>
</dbReference>
<feature type="region of interest" description="Disordered" evidence="1">
    <location>
        <begin position="579"/>
        <end position="692"/>
    </location>
</feature>
<feature type="compositionally biased region" description="Basic residues" evidence="1">
    <location>
        <begin position="671"/>
        <end position="685"/>
    </location>
</feature>
<protein>
    <recommendedName>
        <fullName evidence="2">CUE domain-containing protein</fullName>
    </recommendedName>
</protein>
<proteinExistence type="predicted"/>
<gene>
    <name evidence="3" type="ORF">FE257_003224</name>
</gene>
<evidence type="ECO:0000256" key="1">
    <source>
        <dbReference type="SAM" id="MobiDB-lite"/>
    </source>
</evidence>
<accession>A0AAD4CSQ6</accession>
<dbReference type="PROSITE" id="PS51140">
    <property type="entry name" value="CUE"/>
    <property type="match status" value="1"/>
</dbReference>
<dbReference type="PANTHER" id="PTHR21494">
    <property type="entry name" value="ACTIVATING SIGNAL COINTEGRATOR 1 COMPLEX SUBUNIT 2 ASC-1 COMPLEX SUBUNIT P100"/>
    <property type="match status" value="1"/>
</dbReference>
<dbReference type="InterPro" id="IPR009060">
    <property type="entry name" value="UBA-like_sf"/>
</dbReference>
<reference evidence="3" key="2">
    <citation type="submission" date="2020-02" db="EMBL/GenBank/DDBJ databases">
        <authorList>
            <person name="Gilchrist C.L.M."/>
            <person name="Chooi Y.-H."/>
        </authorList>
    </citation>
    <scope>NUCLEOTIDE SEQUENCE</scope>
    <source>
        <strain evidence="3">MST-FP2251</strain>
    </source>
</reference>
<feature type="domain" description="CUE" evidence="2">
    <location>
        <begin position="332"/>
        <end position="375"/>
    </location>
</feature>
<reference evidence="3" key="1">
    <citation type="journal article" date="2019" name="Beilstein J. Org. Chem.">
        <title>Nanangenines: drimane sesquiterpenoids as the dominant metabolite cohort of a novel Australian fungus, Aspergillus nanangensis.</title>
        <authorList>
            <person name="Lacey H.J."/>
            <person name="Gilchrist C.L.M."/>
            <person name="Crombie A."/>
            <person name="Kalaitzis J.A."/>
            <person name="Vuong D."/>
            <person name="Rutledge P.J."/>
            <person name="Turner P."/>
            <person name="Pitt J.I."/>
            <person name="Lacey E."/>
            <person name="Chooi Y.H."/>
            <person name="Piggott A.M."/>
        </authorList>
    </citation>
    <scope>NUCLEOTIDE SEQUENCE</scope>
    <source>
        <strain evidence="3">MST-FP2251</strain>
    </source>
</reference>